<feature type="zinc finger region" description="C3H1-type" evidence="4">
    <location>
        <begin position="404"/>
        <end position="432"/>
    </location>
</feature>
<dbReference type="RefSeq" id="XP_044560726.1">
    <property type="nucleotide sequence ID" value="XM_044708129.1"/>
</dbReference>
<feature type="region of interest" description="Disordered" evidence="5">
    <location>
        <begin position="1"/>
        <end position="32"/>
    </location>
</feature>
<feature type="compositionally biased region" description="Basic residues" evidence="5">
    <location>
        <begin position="255"/>
        <end position="265"/>
    </location>
</feature>
<organism evidence="7 8">
    <name type="scientific">Naegleria fowleri</name>
    <name type="common">Brain eating amoeba</name>
    <dbReference type="NCBI Taxonomy" id="5763"/>
    <lineage>
        <taxon>Eukaryota</taxon>
        <taxon>Discoba</taxon>
        <taxon>Heterolobosea</taxon>
        <taxon>Tetramitia</taxon>
        <taxon>Eutetramitia</taxon>
        <taxon>Vahlkampfiidae</taxon>
        <taxon>Naegleria</taxon>
    </lineage>
</organism>
<protein>
    <recommendedName>
        <fullName evidence="6">C3H1-type domain-containing protein</fullName>
    </recommendedName>
</protein>
<sequence length="620" mass="68766">MNIPFRKDHHHHHDGSFDHNNPERTIGSSSYMSDSGSGLLSSSYSNASDISSSIGSYNSVNSTNSSLLSTSTAATWMGMSPPNYVVGFSNHTNNNGVICSTSPQPNGCQHHHTKSHSMNNPNHMNMNWSGHIMLPQDQSHQHGSLLSNSNHHQFGNRTSNKSIAGSSFDYSSSMEDDISLMNSPTRGGRSTASTFNSSLFGPPPSTLPVDLEIPSRSSASVVGSNSFNKMMEREERVANLDSMSLLSTHSPKVGNQHHHQHRSHHSHDDGINVNMFVRSVVGKVLSDDVEEPLSFNNVGGQQNHHSALHPHYQQSPLSNNNLNLSPQPSSPSSRRFMSMSCPTVLNSFQSSIGFQLFQQQPPPLQQHDTNHQQGTKKSSSMMIDYDLIESVIEDDDSLTNFHSLQGKKPCKYFFSAEGCKYGDNCTFLHSLTPNMFDNAPNFGVSTTAPPIQQPTNGAVHAFSSHLPHENHFNQNGFVINMNEQQQQLNKTTNAYQYPHMVQYPSNNVAMSSATSHSHSGTSVNNISHVSNSSQVPHQPPPQQQQICQFFKKGECRFGDKCRNLHLKNKSKLDEQTKKKLKTIRCRFGVNCPFGHECYYFHEQSDFDDDTTKPPSPSTQQ</sequence>
<dbReference type="VEuPathDB" id="AmoebaDB:NF0128800"/>
<evidence type="ECO:0000256" key="3">
    <source>
        <dbReference type="ARBA" id="ARBA00022833"/>
    </source>
</evidence>
<dbReference type="Pfam" id="PF18044">
    <property type="entry name" value="zf-CCCH_4"/>
    <property type="match status" value="1"/>
</dbReference>
<keyword evidence="1 4" id="KW-0479">Metal-binding</keyword>
<dbReference type="SUPFAM" id="SSF90229">
    <property type="entry name" value="CCCH zinc finger"/>
    <property type="match status" value="2"/>
</dbReference>
<reference evidence="7 8" key="1">
    <citation type="journal article" date="2019" name="Sci. Rep.">
        <title>Nanopore sequencing improves the draft genome of the human pathogenic amoeba Naegleria fowleri.</title>
        <authorList>
            <person name="Liechti N."/>
            <person name="Schurch N."/>
            <person name="Bruggmann R."/>
            <person name="Wittwer M."/>
        </authorList>
    </citation>
    <scope>NUCLEOTIDE SEQUENCE [LARGE SCALE GENOMIC DNA]</scope>
    <source>
        <strain evidence="7 8">ATCC 30894</strain>
    </source>
</reference>
<evidence type="ECO:0000256" key="5">
    <source>
        <dbReference type="SAM" id="MobiDB-lite"/>
    </source>
</evidence>
<dbReference type="Pfam" id="PF00642">
    <property type="entry name" value="zf-CCCH"/>
    <property type="match status" value="1"/>
</dbReference>
<dbReference type="PROSITE" id="PS50103">
    <property type="entry name" value="ZF_C3H1"/>
    <property type="match status" value="2"/>
</dbReference>
<dbReference type="InterPro" id="IPR036855">
    <property type="entry name" value="Znf_CCCH_sf"/>
</dbReference>
<comment type="caution">
    <text evidence="7">The sequence shown here is derived from an EMBL/GenBank/DDBJ whole genome shotgun (WGS) entry which is preliminary data.</text>
</comment>
<dbReference type="Pfam" id="PF14608">
    <property type="entry name" value="zf-CCCH_2"/>
    <property type="match status" value="1"/>
</dbReference>
<proteinExistence type="predicted"/>
<gene>
    <name evidence="7" type="ORF">FDP41_004689</name>
</gene>
<dbReference type="Gene3D" id="4.10.1000.10">
    <property type="entry name" value="Zinc finger, CCCH-type"/>
    <property type="match status" value="2"/>
</dbReference>
<name>A0A6A5BDQ0_NAEFO</name>
<feature type="domain" description="C3H1-type" evidence="6">
    <location>
        <begin position="404"/>
        <end position="432"/>
    </location>
</feature>
<dbReference type="InterPro" id="IPR041367">
    <property type="entry name" value="Znf-CCCH_4"/>
</dbReference>
<keyword evidence="2 4" id="KW-0863">Zinc-finger</keyword>
<feature type="compositionally biased region" description="Polar residues" evidence="5">
    <location>
        <begin position="295"/>
        <end position="305"/>
    </location>
</feature>
<keyword evidence="3 4" id="KW-0862">Zinc</keyword>
<evidence type="ECO:0000256" key="1">
    <source>
        <dbReference type="ARBA" id="ARBA00022723"/>
    </source>
</evidence>
<dbReference type="VEuPathDB" id="AmoebaDB:FDP41_004689"/>
<accession>A0A6A5BDQ0</accession>
<dbReference type="Proteomes" id="UP000444721">
    <property type="component" value="Unassembled WGS sequence"/>
</dbReference>
<evidence type="ECO:0000259" key="6">
    <source>
        <dbReference type="PROSITE" id="PS50103"/>
    </source>
</evidence>
<dbReference type="AlphaFoldDB" id="A0A6A5BDQ0"/>
<dbReference type="OMA" id="FGHECYY"/>
<feature type="zinc finger region" description="C3H1-type" evidence="4">
    <location>
        <begin position="541"/>
        <end position="568"/>
    </location>
</feature>
<dbReference type="GeneID" id="68111907"/>
<dbReference type="GO" id="GO:0008270">
    <property type="term" value="F:zinc ion binding"/>
    <property type="evidence" value="ECO:0007669"/>
    <property type="project" value="UniProtKB-KW"/>
</dbReference>
<keyword evidence="8" id="KW-1185">Reference proteome</keyword>
<dbReference type="InterPro" id="IPR000571">
    <property type="entry name" value="Znf_CCCH"/>
</dbReference>
<dbReference type="VEuPathDB" id="AmoebaDB:NfTy_084560"/>
<feature type="domain" description="C3H1-type" evidence="6">
    <location>
        <begin position="541"/>
        <end position="568"/>
    </location>
</feature>
<feature type="compositionally biased region" description="Polar residues" evidence="5">
    <location>
        <begin position="183"/>
        <end position="199"/>
    </location>
</feature>
<feature type="region of interest" description="Disordered" evidence="5">
    <location>
        <begin position="250"/>
        <end position="269"/>
    </location>
</feature>
<evidence type="ECO:0000313" key="7">
    <source>
        <dbReference type="EMBL" id="KAF0976013.1"/>
    </source>
</evidence>
<evidence type="ECO:0000256" key="2">
    <source>
        <dbReference type="ARBA" id="ARBA00022771"/>
    </source>
</evidence>
<dbReference type="EMBL" id="VFQX01000041">
    <property type="protein sequence ID" value="KAF0976013.1"/>
    <property type="molecule type" value="Genomic_DNA"/>
</dbReference>
<feature type="region of interest" description="Disordered" evidence="5">
    <location>
        <begin position="183"/>
        <end position="203"/>
    </location>
</feature>
<dbReference type="SMART" id="SM00356">
    <property type="entry name" value="ZnF_C3H1"/>
    <property type="match status" value="3"/>
</dbReference>
<evidence type="ECO:0000313" key="8">
    <source>
        <dbReference type="Proteomes" id="UP000444721"/>
    </source>
</evidence>
<feature type="region of interest" description="Disordered" evidence="5">
    <location>
        <begin position="295"/>
        <end position="336"/>
    </location>
</feature>
<evidence type="ECO:0000256" key="4">
    <source>
        <dbReference type="PROSITE-ProRule" id="PRU00723"/>
    </source>
</evidence>
<feature type="compositionally biased region" description="Low complexity" evidence="5">
    <location>
        <begin position="313"/>
        <end position="333"/>
    </location>
</feature>
<dbReference type="OrthoDB" id="410307at2759"/>